<name>A0A4Q8M3V6_9GAMM</name>
<dbReference type="AlphaFoldDB" id="A0A4Q8M3V6"/>
<dbReference type="Proteomes" id="UP000294164">
    <property type="component" value="Unassembled WGS sequence"/>
</dbReference>
<accession>A0A4Q8M3V6</accession>
<dbReference type="Gene3D" id="3.40.91.30">
    <property type="match status" value="1"/>
</dbReference>
<protein>
    <submittedName>
        <fullName evidence="1">DUF1064 domain-containing protein</fullName>
    </submittedName>
</protein>
<dbReference type="OrthoDB" id="5588810at2"/>
<evidence type="ECO:0000313" key="2">
    <source>
        <dbReference type="Proteomes" id="UP000294164"/>
    </source>
</evidence>
<evidence type="ECO:0000313" key="1">
    <source>
        <dbReference type="EMBL" id="TAA42561.1"/>
    </source>
</evidence>
<dbReference type="EMBL" id="SHMG01000005">
    <property type="protein sequence ID" value="TAA42561.1"/>
    <property type="molecule type" value="Genomic_DNA"/>
</dbReference>
<gene>
    <name evidence="1" type="ORF">EA655_10715</name>
</gene>
<comment type="caution">
    <text evidence="1">The sequence shown here is derived from an EMBL/GenBank/DDBJ whole genome shotgun (WGS) entry which is preliminary data.</text>
</comment>
<organism evidence="1 2">
    <name type="scientific">Pseudoxanthomonas winnipegensis</name>
    <dbReference type="NCBI Taxonomy" id="2480810"/>
    <lineage>
        <taxon>Bacteria</taxon>
        <taxon>Pseudomonadati</taxon>
        <taxon>Pseudomonadota</taxon>
        <taxon>Gammaproteobacteria</taxon>
        <taxon>Lysobacterales</taxon>
        <taxon>Lysobacteraceae</taxon>
        <taxon>Pseudoxanthomonas</taxon>
    </lineage>
</organism>
<proteinExistence type="predicted"/>
<reference evidence="1 2" key="1">
    <citation type="submission" date="2019-02" db="EMBL/GenBank/DDBJ databases">
        <title>WGS of Pseudoxanthomonas species novum from clinical isolates.</title>
        <authorList>
            <person name="Bernier A.-M."/>
            <person name="Bernard K."/>
            <person name="Vachon A."/>
        </authorList>
    </citation>
    <scope>NUCLEOTIDE SEQUENCE [LARGE SCALE GENOMIC DNA]</scope>
    <source>
        <strain evidence="1 2">NML130969</strain>
    </source>
</reference>
<sequence length="96" mass="10993">MNKTEAAYAQHLDARIAAGEVLWWKFEAIRLQLAPKTTLTVDFFVQLANSELEAHEVKGYWEEDARVKVKVAAALFPFRFIAVQKDGSSWKFEDFG</sequence>